<feature type="domain" description="DUF8195" evidence="1">
    <location>
        <begin position="815"/>
        <end position="938"/>
    </location>
</feature>
<evidence type="ECO:0000259" key="1">
    <source>
        <dbReference type="Pfam" id="PF26615"/>
    </source>
</evidence>
<proteinExistence type="predicted"/>
<dbReference type="Proteomes" id="UP000198636">
    <property type="component" value="Unassembled WGS sequence"/>
</dbReference>
<organism evidence="2 3">
    <name type="scientific">Alkaliphilus peptidifermentans DSM 18978</name>
    <dbReference type="NCBI Taxonomy" id="1120976"/>
    <lineage>
        <taxon>Bacteria</taxon>
        <taxon>Bacillati</taxon>
        <taxon>Bacillota</taxon>
        <taxon>Clostridia</taxon>
        <taxon>Peptostreptococcales</taxon>
        <taxon>Natronincolaceae</taxon>
        <taxon>Alkaliphilus</taxon>
    </lineage>
</organism>
<dbReference type="InterPro" id="IPR058508">
    <property type="entry name" value="DUF8195"/>
</dbReference>
<dbReference type="Pfam" id="PF26615">
    <property type="entry name" value="DUF8195"/>
    <property type="match status" value="1"/>
</dbReference>
<name>A0A1G5DS73_9FIRM</name>
<evidence type="ECO:0000313" key="3">
    <source>
        <dbReference type="Proteomes" id="UP000198636"/>
    </source>
</evidence>
<dbReference type="SUPFAM" id="SSF50998">
    <property type="entry name" value="Quinoprotein alcohol dehydrogenase-like"/>
    <property type="match status" value="1"/>
</dbReference>
<dbReference type="InterPro" id="IPR011047">
    <property type="entry name" value="Quinoprotein_ADH-like_sf"/>
</dbReference>
<accession>A0A1G5DS73</accession>
<dbReference type="InterPro" id="IPR013783">
    <property type="entry name" value="Ig-like_fold"/>
</dbReference>
<dbReference type="OrthoDB" id="9768560at2"/>
<dbReference type="Gene3D" id="2.60.40.10">
    <property type="entry name" value="Immunoglobulins"/>
    <property type="match status" value="1"/>
</dbReference>
<keyword evidence="3" id="KW-1185">Reference proteome</keyword>
<dbReference type="RefSeq" id="WP_091540680.1">
    <property type="nucleotide sequence ID" value="NZ_FMUS01000004.1"/>
</dbReference>
<dbReference type="STRING" id="1120976.SAMN03080606_00999"/>
<reference evidence="2 3" key="1">
    <citation type="submission" date="2016-10" db="EMBL/GenBank/DDBJ databases">
        <authorList>
            <person name="de Groot N.N."/>
        </authorList>
    </citation>
    <scope>NUCLEOTIDE SEQUENCE [LARGE SCALE GENOMIC DNA]</scope>
    <source>
        <strain evidence="2 3">DSM 18978</strain>
    </source>
</reference>
<gene>
    <name evidence="2" type="ORF">SAMN03080606_00999</name>
</gene>
<dbReference type="AlphaFoldDB" id="A0A1G5DS73"/>
<evidence type="ECO:0000313" key="2">
    <source>
        <dbReference type="EMBL" id="SCY17612.1"/>
    </source>
</evidence>
<dbReference type="EMBL" id="FMUS01000004">
    <property type="protein sequence ID" value="SCY17612.1"/>
    <property type="molecule type" value="Genomic_DNA"/>
</dbReference>
<protein>
    <recommendedName>
        <fullName evidence="1">DUF8195 domain-containing protein</fullName>
    </recommendedName>
</protein>
<sequence>MKYNNKITISVLIAILLLSITISHANFEFGGLDYINTQGKVVSFGGNLWNDNYSKGTAIFPLAKAWEPVDVGLNDGQPLIIDNLIFTLGGTSAVAVRKDTGEILNQVNLQSIYPHYSSGSLFALKHSNNQYQLISPSKDGRVISFTANIVRDTEGNPTGVNFLPHWSFSVTQLNREELEITSKILTQNATILVDSNSSLNKVYVGFGTDTGHMVVLDSSSGTPLTKGRVLVDSVLGSGSGITYRNFDHIIFSANKGDTGGFVGASVSNGVLTPNLKVKDDIHVDGIIGPMAYAVIDNYFSGGTNGMLVAQDKLGRIIGYDTTNDKLLFIIDHFEGNKTMNGISIAGKYLLLTFAEDINGRAKTVCINYEKAIEEAQYDEDKRANYSTLFENTFASNTYSSAIALSVAEQEFDSIGNIKETIYREVFLTAHRGTKSPQKNLNMFYLDQYNASTKKPISVPYAFQIMESEGVYKTVDGLHIEGGVFSQISYGEGYLVFIDGLGKLNAYTAIKENNLALVNFENTADLLEKGETYQAIVDVVNYTGENQDNIPIEYWINGTRVHEDRLSFGADGITVYFQYTVPIDFDEDSITIEAKLNMKTPRTLEETTYDDNIAAITMEVLQQEELDLEVTHITHSRFYKGQYGTVNVHVRNNSDQTIYNPSAPVRMRIAGTTAEFVQHINLPPKAAGTVSFRLQVPNEERDFTIIGEINHTRVYVETDYTNNTKSKVASIIGVTPSTGCVTDYTEWIEYRSVEGYSSGSKVKEHWTQVFSHYDEEEEEVGTDADGEPIYRTRRTPVYVPKLIGWDVQFYASSGASMSVSPTTIKTGYGIEVEAETWVITNYDRPWILSNMQNVYAYFSDGTSVAMIPQGSTSSIDNLKWILPQNHASVFAQRRHYIPIEWPDGNYKINIFADNANTPGGTLCSDASQTITIQGTMYEDDHTGIR</sequence>